<dbReference type="STRING" id="1654360.EA58_02210"/>
<dbReference type="InterPro" id="IPR038165">
    <property type="entry name" value="FlgT_C_sf"/>
</dbReference>
<dbReference type="InterPro" id="IPR032388">
    <property type="entry name" value="FlgT_C"/>
</dbReference>
<dbReference type="Pfam" id="PF16548">
    <property type="entry name" value="FlgT_N"/>
    <property type="match status" value="1"/>
</dbReference>
<evidence type="ECO:0000259" key="2">
    <source>
        <dbReference type="Pfam" id="PF16538"/>
    </source>
</evidence>
<feature type="signal peptide" evidence="1">
    <location>
        <begin position="1"/>
        <end position="22"/>
    </location>
</feature>
<comment type="caution">
    <text evidence="5">The sequence shown here is derived from an EMBL/GenBank/DDBJ whole genome shotgun (WGS) entry which is preliminary data.</text>
</comment>
<feature type="chain" id="PRO_5001629736" evidence="1">
    <location>
        <begin position="23"/>
        <end position="380"/>
    </location>
</feature>
<feature type="domain" description="Flagellar assembly protein T N-terminal" evidence="4">
    <location>
        <begin position="23"/>
        <end position="109"/>
    </location>
</feature>
<dbReference type="Gene3D" id="2.40.10.410">
    <property type="entry name" value="FlgT, C-terminal domain"/>
    <property type="match status" value="1"/>
</dbReference>
<dbReference type="Proteomes" id="UP000027192">
    <property type="component" value="Unassembled WGS sequence"/>
</dbReference>
<feature type="domain" description="Flagellar assembly protein T middle" evidence="3">
    <location>
        <begin position="113"/>
        <end position="255"/>
    </location>
</feature>
<dbReference type="AlphaFoldDB" id="A0A066RV84"/>
<dbReference type="InterPro" id="IPR038180">
    <property type="entry name" value="FlgT_N_sf"/>
</dbReference>
<organism evidence="5 6">
    <name type="scientific">Photobacterium galatheae</name>
    <dbReference type="NCBI Taxonomy" id="1654360"/>
    <lineage>
        <taxon>Bacteria</taxon>
        <taxon>Pseudomonadati</taxon>
        <taxon>Pseudomonadota</taxon>
        <taxon>Gammaproteobacteria</taxon>
        <taxon>Vibrionales</taxon>
        <taxon>Vibrionaceae</taxon>
        <taxon>Photobacterium</taxon>
    </lineage>
</organism>
<reference evidence="5 6" key="1">
    <citation type="submission" date="2014-04" db="EMBL/GenBank/DDBJ databases">
        <title>Draft genome sequence of Photobacterium halotolerans S2753: a solonamide, ngercheumicin and holomycin producer.</title>
        <authorList>
            <person name="Machado H.R."/>
            <person name="Gram L."/>
        </authorList>
    </citation>
    <scope>NUCLEOTIDE SEQUENCE [LARGE SCALE GENOMIC DNA]</scope>
    <source>
        <strain evidence="5 6">S2753</strain>
    </source>
</reference>
<dbReference type="Gene3D" id="3.40.50.10610">
    <property type="entry name" value="ABC-type transport auxiliary lipoprotein component"/>
    <property type="match status" value="1"/>
</dbReference>
<dbReference type="OrthoDB" id="8778507at2"/>
<keyword evidence="6" id="KW-1185">Reference proteome</keyword>
<keyword evidence="5" id="KW-0282">Flagellum</keyword>
<name>A0A066RV84_9GAMM</name>
<protein>
    <submittedName>
        <fullName evidence="5">Flagellar basal-body protein</fullName>
    </submittedName>
</protein>
<dbReference type="InterPro" id="IPR032370">
    <property type="entry name" value="FlgT_N"/>
</dbReference>
<keyword evidence="5" id="KW-0966">Cell projection</keyword>
<dbReference type="InterPro" id="IPR032386">
    <property type="entry name" value="FlgT_M"/>
</dbReference>
<evidence type="ECO:0000313" key="6">
    <source>
        <dbReference type="Proteomes" id="UP000027192"/>
    </source>
</evidence>
<keyword evidence="1" id="KW-0732">Signal</keyword>
<keyword evidence="5" id="KW-0969">Cilium</keyword>
<gene>
    <name evidence="5" type="ORF">EA58_02210</name>
</gene>
<dbReference type="Gene3D" id="3.30.1660.40">
    <property type="entry name" value="FlgT, N-terminal domain"/>
    <property type="match status" value="1"/>
</dbReference>
<evidence type="ECO:0000259" key="3">
    <source>
        <dbReference type="Pfam" id="PF16539"/>
    </source>
</evidence>
<evidence type="ECO:0000256" key="1">
    <source>
        <dbReference type="SAM" id="SignalP"/>
    </source>
</evidence>
<proteinExistence type="predicted"/>
<feature type="domain" description="Flagellar assembly protein T C-terminal" evidence="2">
    <location>
        <begin position="298"/>
        <end position="374"/>
    </location>
</feature>
<dbReference type="EMBL" id="JMIB01000004">
    <property type="protein sequence ID" value="KDM93021.1"/>
    <property type="molecule type" value="Genomic_DNA"/>
</dbReference>
<sequence length="380" mass="42319">MKKTLRKALLGLGILTALPVQAAWFEVTGQAIVLESKSSARTNAVEDAVYRAMHYAGADFSSFSNLKPYLQEDRQDYQFNGTEVRHVQISKSFIKDGNYYVTARVDIYPSAKSCHNIQYKKGMLISDFSLAIPQQAALGGIYQVGKDFTQLLKRQIGKQSQSFVVTGTSAVPVQPDNPSAMMMLAEDYDAQYIVSGQITDLTSTLDQSLLSSDKINRQFSVEVQVMDGKTGEVLVQRKYREVAEWPFSRISQVDTQSARFWVSPYGAALQRAGRNIMLDLESSLACRASLPEVVNAHGNQVQVNVGRAHGVKQGDLLRLWHTAGFIDQYGISRNRMVETQITLIVDRVYESSAELSVQQNELAASIQPGDLLTKQPQRRH</sequence>
<evidence type="ECO:0000313" key="5">
    <source>
        <dbReference type="EMBL" id="KDM93021.1"/>
    </source>
</evidence>
<dbReference type="RefSeq" id="WP_036748409.1">
    <property type="nucleotide sequence ID" value="NZ_JAGSGC010000002.1"/>
</dbReference>
<dbReference type="Pfam" id="PF16538">
    <property type="entry name" value="FlgT_C"/>
    <property type="match status" value="1"/>
</dbReference>
<accession>A0A066RV84</accession>
<dbReference type="Pfam" id="PF16539">
    <property type="entry name" value="FlgT_M"/>
    <property type="match status" value="1"/>
</dbReference>
<evidence type="ECO:0000259" key="4">
    <source>
        <dbReference type="Pfam" id="PF16548"/>
    </source>
</evidence>